<dbReference type="PANTHER" id="PTHR47860">
    <property type="entry name" value="PEPTIDYL-PROLYL CIS-TRANS ISOMERASE FKBP17-1, CHLOROPLASTIC"/>
    <property type="match status" value="1"/>
</dbReference>
<evidence type="ECO:0000256" key="2">
    <source>
        <dbReference type="SAM" id="SignalP"/>
    </source>
</evidence>
<keyword evidence="1" id="KW-0697">Rotamase</keyword>
<sequence>MGIIIIFWIVVPAAAAAAALSSSSSSQVQHGCCGQSCSTDLLVGCRRRALVFLGGAVAVSSEERVFAAGVNEAPEEIVTASGLRFQDFKVGNGNTPKPGQRVTIDYVMQSSGARYGAKIDSTRDRNEPFSWVLFEDATVIEGLQEAVATMRGGGVRRAFIPSNLGYVRGEQQRPIPPTFAEYQRWKNIYANPNRAYQPDLIMDIKLFKKL</sequence>
<proteinExistence type="predicted"/>
<dbReference type="PANTHER" id="PTHR47860:SF1">
    <property type="entry name" value="PEPTIDYL-PROLYL CIS-TRANS ISOMERASE FKBP17-1, CHLOROPLASTIC"/>
    <property type="match status" value="1"/>
</dbReference>
<keyword evidence="1" id="KW-0413">Isomerase</keyword>
<evidence type="ECO:0000313" key="4">
    <source>
        <dbReference type="EMBL" id="KAJ8608812.1"/>
    </source>
</evidence>
<comment type="catalytic activity">
    <reaction evidence="1">
        <text>[protein]-peptidylproline (omega=180) = [protein]-peptidylproline (omega=0)</text>
        <dbReference type="Rhea" id="RHEA:16237"/>
        <dbReference type="Rhea" id="RHEA-COMP:10747"/>
        <dbReference type="Rhea" id="RHEA-COMP:10748"/>
        <dbReference type="ChEBI" id="CHEBI:83833"/>
        <dbReference type="ChEBI" id="CHEBI:83834"/>
        <dbReference type="EC" id="5.2.1.8"/>
    </reaction>
</comment>
<name>A0AAD7UJW3_9STRA</name>
<keyword evidence="2" id="KW-0732">Signal</keyword>
<dbReference type="AlphaFoldDB" id="A0AAD7UJW3"/>
<accession>A0AAD7UJW3</accession>
<feature type="chain" id="PRO_5041939886" description="peptidylprolyl isomerase" evidence="2">
    <location>
        <begin position="19"/>
        <end position="210"/>
    </location>
</feature>
<dbReference type="Proteomes" id="UP001230188">
    <property type="component" value="Unassembled WGS sequence"/>
</dbReference>
<dbReference type="EMBL" id="JAQMWT010000158">
    <property type="protein sequence ID" value="KAJ8608812.1"/>
    <property type="molecule type" value="Genomic_DNA"/>
</dbReference>
<protein>
    <recommendedName>
        <fullName evidence="1">peptidylprolyl isomerase</fullName>
        <ecNumber evidence="1">5.2.1.8</ecNumber>
    </recommendedName>
</protein>
<keyword evidence="5" id="KW-1185">Reference proteome</keyword>
<dbReference type="GO" id="GO:0003755">
    <property type="term" value="F:peptidyl-prolyl cis-trans isomerase activity"/>
    <property type="evidence" value="ECO:0007669"/>
    <property type="project" value="UniProtKB-KW"/>
</dbReference>
<dbReference type="SUPFAM" id="SSF54534">
    <property type="entry name" value="FKBP-like"/>
    <property type="match status" value="1"/>
</dbReference>
<evidence type="ECO:0000256" key="1">
    <source>
        <dbReference type="PROSITE-ProRule" id="PRU00277"/>
    </source>
</evidence>
<dbReference type="PROSITE" id="PS50059">
    <property type="entry name" value="FKBP_PPIASE"/>
    <property type="match status" value="1"/>
</dbReference>
<reference evidence="4" key="1">
    <citation type="submission" date="2023-01" db="EMBL/GenBank/DDBJ databases">
        <title>Metagenome sequencing of chrysophaentin producing Chrysophaeum taylorii.</title>
        <authorList>
            <person name="Davison J."/>
            <person name="Bewley C."/>
        </authorList>
    </citation>
    <scope>NUCLEOTIDE SEQUENCE</scope>
    <source>
        <strain evidence="4">NIES-1699</strain>
    </source>
</reference>
<gene>
    <name evidence="4" type="ORF">CTAYLR_009356</name>
</gene>
<dbReference type="EC" id="5.2.1.8" evidence="1"/>
<dbReference type="InterPro" id="IPR044197">
    <property type="entry name" value="FKBP17-1-like"/>
</dbReference>
<evidence type="ECO:0000313" key="5">
    <source>
        <dbReference type="Proteomes" id="UP001230188"/>
    </source>
</evidence>
<comment type="caution">
    <text evidence="4">The sequence shown here is derived from an EMBL/GenBank/DDBJ whole genome shotgun (WGS) entry which is preliminary data.</text>
</comment>
<dbReference type="Pfam" id="PF00254">
    <property type="entry name" value="FKBP_C"/>
    <property type="match status" value="1"/>
</dbReference>
<evidence type="ECO:0000259" key="3">
    <source>
        <dbReference type="PROSITE" id="PS50059"/>
    </source>
</evidence>
<dbReference type="InterPro" id="IPR046357">
    <property type="entry name" value="PPIase_dom_sf"/>
</dbReference>
<dbReference type="Gene3D" id="3.10.50.40">
    <property type="match status" value="1"/>
</dbReference>
<feature type="domain" description="PPIase FKBP-type" evidence="3">
    <location>
        <begin position="99"/>
        <end position="177"/>
    </location>
</feature>
<dbReference type="InterPro" id="IPR001179">
    <property type="entry name" value="PPIase_FKBP_dom"/>
</dbReference>
<feature type="signal peptide" evidence="2">
    <location>
        <begin position="1"/>
        <end position="18"/>
    </location>
</feature>
<organism evidence="4 5">
    <name type="scientific">Chrysophaeum taylorii</name>
    <dbReference type="NCBI Taxonomy" id="2483200"/>
    <lineage>
        <taxon>Eukaryota</taxon>
        <taxon>Sar</taxon>
        <taxon>Stramenopiles</taxon>
        <taxon>Ochrophyta</taxon>
        <taxon>Pelagophyceae</taxon>
        <taxon>Pelagomonadales</taxon>
        <taxon>Pelagomonadaceae</taxon>
        <taxon>Chrysophaeum</taxon>
    </lineage>
</organism>